<evidence type="ECO:0000313" key="2">
    <source>
        <dbReference type="Proteomes" id="UP000052943"/>
    </source>
</evidence>
<dbReference type="OrthoDB" id="97883at2759"/>
<dbReference type="AlphaFoldDB" id="A0A0W8DYR4"/>
<accession>A0A0W8DYR4</accession>
<dbReference type="InterPro" id="IPR022601">
    <property type="entry name" value="DUF3160"/>
</dbReference>
<reference evidence="1 2" key="1">
    <citation type="submission" date="2015-11" db="EMBL/GenBank/DDBJ databases">
        <title>Genomes and virulence difference between two physiological races of Phytophthora nicotianae.</title>
        <authorList>
            <person name="Liu H."/>
            <person name="Ma X."/>
            <person name="Yu H."/>
            <person name="Fang D."/>
            <person name="Li Y."/>
            <person name="Wang X."/>
            <person name="Wang W."/>
            <person name="Dong Y."/>
            <person name="Xiao B."/>
        </authorList>
    </citation>
    <scope>NUCLEOTIDE SEQUENCE [LARGE SCALE GENOMIC DNA]</scope>
    <source>
        <strain evidence="2">race 0</strain>
    </source>
</reference>
<dbReference type="EMBL" id="LNFO01000315">
    <property type="protein sequence ID" value="KUG01499.1"/>
    <property type="molecule type" value="Genomic_DNA"/>
</dbReference>
<protein>
    <submittedName>
        <fullName evidence="1">Uncharacterized protein</fullName>
    </submittedName>
</protein>
<comment type="caution">
    <text evidence="1">The sequence shown here is derived from an EMBL/GenBank/DDBJ whole genome shotgun (WGS) entry which is preliminary data.</text>
</comment>
<sequence>MGGGDVGSAFDAALARTGTSLTSRDLVAMYPSQPSLVDNSPIDLERCKSFDLFNADPAKARDEMEKKREDAQKLHGAEFIRQLKRSKHHHPLKKNRQFDFRLTQEERSTLAATGVVASQRMQAESFAEIYYRLYTDDLPVYVTTDSILHAWHRSFDAFLVELELFLSPLLDKIVSSTLYQCKTLLSKADPHVAIAMKDVDNFLTVGLSLLRGETPSNLTSLWTALGAEKTADVEMFSSKRTIDFSLFKPRGHYTKSEALKNYFRAMMWLGTIDFRIAGGENQQDDLHQLLCAVVLVQCLQESDSLSDIERADSLISCLVADGNLGADSLSAHELAKLVIPTNIASSILSKLGPDRETLLLDLQQQIVQKGLGTQLITGHPLVEDATAGTTTPTTRPTSFALLGQRFVWSSFIFTRLVYDQVLQDDTKPARRIPSAVDVAFALFGNNEAATEIARRMEDHAPEPDDTNCDGKEFVPHRDGIQFASNLIALRQVIDEEFNDDDDSKPRTTATGNSSISSLWLQALRALSRPSPNSASTFHTSTWQRRQMNTQIASFTQLRHDTVLYAKQSYMRRMLCEYPYGMVDPYPVFWNLIGKMAMRMKDIATQASNSLGDSSSRGYSIAKGYQVFKTFASTMETIEEIALLQTSNEELSYEQVRFMKSVMEKSSFGSGETKYNGWYPQLFYGSPKNAGNRDVLVVDVHTDIPSVEHGDPGSILHLGVGDPIVAFFVVNEVMYAGPVFTSYEFLTPVDKRLSDEDFQAELSTVRASGWAQRSYLCNSNNDNVAETEISVQDLPHWERKSFLY</sequence>
<dbReference type="Pfam" id="PF11369">
    <property type="entry name" value="DUF3160"/>
    <property type="match status" value="1"/>
</dbReference>
<organism evidence="1 2">
    <name type="scientific">Phytophthora nicotianae</name>
    <name type="common">Potato buckeye rot agent</name>
    <name type="synonym">Phytophthora parasitica</name>
    <dbReference type="NCBI Taxonomy" id="4792"/>
    <lineage>
        <taxon>Eukaryota</taxon>
        <taxon>Sar</taxon>
        <taxon>Stramenopiles</taxon>
        <taxon>Oomycota</taxon>
        <taxon>Peronosporomycetes</taxon>
        <taxon>Peronosporales</taxon>
        <taxon>Peronosporaceae</taxon>
        <taxon>Phytophthora</taxon>
    </lineage>
</organism>
<evidence type="ECO:0000313" key="1">
    <source>
        <dbReference type="EMBL" id="KUG01499.1"/>
    </source>
</evidence>
<name>A0A0W8DYR4_PHYNI</name>
<dbReference type="SMART" id="SM01325">
    <property type="entry name" value="DUF3160"/>
    <property type="match status" value="1"/>
</dbReference>
<gene>
    <name evidence="1" type="ORF">AM587_10008098</name>
</gene>
<dbReference type="Proteomes" id="UP000052943">
    <property type="component" value="Unassembled WGS sequence"/>
</dbReference>
<proteinExistence type="predicted"/>